<dbReference type="Proteomes" id="UP001168363">
    <property type="component" value="Unassembled WGS sequence"/>
</dbReference>
<sequence length="381" mass="40396">MTSRPAHVWTRVVRYVQDQVDSWRSGSPASQRYVAAVLLALVTATLVVSSFAYWLAPVGPVFVWLLVGMLLLRFRPLVLVTTWGVLGTVGVAVVDALGPQELDAARVTATITLVVAAALVLLQSSRQRSGLPTLLGEAVLSDLRDRLQRQGVVPPLPAGWRSQSAMLAADSVGYAGDFLVARLDDEAQRLEMILVDVVGKGVAAGTAALQFAGALGGLLGAVPPRRLVGAANDFLLRQESDEAFATAVHVVLDLRTGDYEVLSAGHPPVLRLDCADGGWRIDTARGTALGVTADAEAEPSRGRLAPGDALMFYTDGVVERPGEDIDAGIAWLRSTATELAAGSGLDGLPRRVLRRVSRGDDDRAVLVLHRLPTIDPALTSR</sequence>
<dbReference type="RefSeq" id="WP_302708142.1">
    <property type="nucleotide sequence ID" value="NZ_JAULSC010000009.1"/>
</dbReference>
<dbReference type="InterPro" id="IPR001932">
    <property type="entry name" value="PPM-type_phosphatase-like_dom"/>
</dbReference>
<evidence type="ECO:0000256" key="1">
    <source>
        <dbReference type="ARBA" id="ARBA00022801"/>
    </source>
</evidence>
<evidence type="ECO:0000259" key="3">
    <source>
        <dbReference type="SMART" id="SM00331"/>
    </source>
</evidence>
<dbReference type="SMART" id="SM00331">
    <property type="entry name" value="PP2C_SIG"/>
    <property type="match status" value="1"/>
</dbReference>
<protein>
    <submittedName>
        <fullName evidence="4">PP2C family protein-serine/threonine phosphatase</fullName>
        <ecNumber evidence="4">3.1.3.16</ecNumber>
    </submittedName>
</protein>
<feature type="domain" description="PPM-type phosphatase" evidence="3">
    <location>
        <begin position="156"/>
        <end position="370"/>
    </location>
</feature>
<feature type="transmembrane region" description="Helical" evidence="2">
    <location>
        <begin position="33"/>
        <end position="56"/>
    </location>
</feature>
<feature type="transmembrane region" description="Helical" evidence="2">
    <location>
        <begin position="104"/>
        <end position="122"/>
    </location>
</feature>
<accession>A0ABT8TQX9</accession>
<evidence type="ECO:0000313" key="4">
    <source>
        <dbReference type="EMBL" id="MDO3396236.1"/>
    </source>
</evidence>
<keyword evidence="2" id="KW-0472">Membrane</keyword>
<evidence type="ECO:0000313" key="5">
    <source>
        <dbReference type="Proteomes" id="UP001168363"/>
    </source>
</evidence>
<dbReference type="SUPFAM" id="SSF81606">
    <property type="entry name" value="PP2C-like"/>
    <property type="match status" value="1"/>
</dbReference>
<gene>
    <name evidence="4" type="ORF">QWJ41_10935</name>
</gene>
<dbReference type="Gene3D" id="3.60.40.10">
    <property type="entry name" value="PPM-type phosphatase domain"/>
    <property type="match status" value="1"/>
</dbReference>
<dbReference type="InterPro" id="IPR052016">
    <property type="entry name" value="Bact_Sigma-Reg"/>
</dbReference>
<organism evidence="4 5">
    <name type="scientific">Nocardioides cremeus</name>
    <dbReference type="NCBI Taxonomy" id="3058044"/>
    <lineage>
        <taxon>Bacteria</taxon>
        <taxon>Bacillati</taxon>
        <taxon>Actinomycetota</taxon>
        <taxon>Actinomycetes</taxon>
        <taxon>Propionibacteriales</taxon>
        <taxon>Nocardioidaceae</taxon>
        <taxon>Nocardioides</taxon>
    </lineage>
</organism>
<comment type="caution">
    <text evidence="4">The sequence shown here is derived from an EMBL/GenBank/DDBJ whole genome shotgun (WGS) entry which is preliminary data.</text>
</comment>
<proteinExistence type="predicted"/>
<dbReference type="EC" id="3.1.3.16" evidence="4"/>
<keyword evidence="2" id="KW-0812">Transmembrane</keyword>
<reference evidence="4" key="1">
    <citation type="submission" date="2023-06" db="EMBL/GenBank/DDBJ databases">
        <title>Genome sequence of Nocardioides sp. SOB44.</title>
        <authorList>
            <person name="Zhang G."/>
        </authorList>
    </citation>
    <scope>NUCLEOTIDE SEQUENCE</scope>
    <source>
        <strain evidence="4">SOB44</strain>
    </source>
</reference>
<dbReference type="GO" id="GO:0004722">
    <property type="term" value="F:protein serine/threonine phosphatase activity"/>
    <property type="evidence" value="ECO:0007669"/>
    <property type="project" value="UniProtKB-EC"/>
</dbReference>
<dbReference type="PANTHER" id="PTHR43156:SF2">
    <property type="entry name" value="STAGE II SPORULATION PROTEIN E"/>
    <property type="match status" value="1"/>
</dbReference>
<keyword evidence="2" id="KW-1133">Transmembrane helix</keyword>
<dbReference type="InterPro" id="IPR036457">
    <property type="entry name" value="PPM-type-like_dom_sf"/>
</dbReference>
<dbReference type="EMBL" id="JAULSC010000009">
    <property type="protein sequence ID" value="MDO3396236.1"/>
    <property type="molecule type" value="Genomic_DNA"/>
</dbReference>
<evidence type="ECO:0000256" key="2">
    <source>
        <dbReference type="SAM" id="Phobius"/>
    </source>
</evidence>
<keyword evidence="1 4" id="KW-0378">Hydrolase</keyword>
<name>A0ABT8TQX9_9ACTN</name>
<keyword evidence="5" id="KW-1185">Reference proteome</keyword>
<feature type="transmembrane region" description="Helical" evidence="2">
    <location>
        <begin position="77"/>
        <end position="98"/>
    </location>
</feature>
<dbReference type="Pfam" id="PF07228">
    <property type="entry name" value="SpoIIE"/>
    <property type="match status" value="1"/>
</dbReference>
<dbReference type="PANTHER" id="PTHR43156">
    <property type="entry name" value="STAGE II SPORULATION PROTEIN E-RELATED"/>
    <property type="match status" value="1"/>
</dbReference>